<sequence>MKISALREMALEEMLQKKEELTEELFNLRFQASTGQIENPIKMRSVRRDIARIATLLRELEINQPADAKKIEETKSNESGQD</sequence>
<evidence type="ECO:0000256" key="3">
    <source>
        <dbReference type="ARBA" id="ARBA00023274"/>
    </source>
</evidence>
<evidence type="ECO:0000256" key="2">
    <source>
        <dbReference type="ARBA" id="ARBA00022980"/>
    </source>
</evidence>
<comment type="caution">
    <text evidence="6">The sequence shown here is derived from an EMBL/GenBank/DDBJ whole genome shotgun (WGS) entry which is preliminary data.</text>
</comment>
<dbReference type="InterPro" id="IPR050063">
    <property type="entry name" value="Ribosomal_protein_uL29"/>
</dbReference>
<evidence type="ECO:0000256" key="1">
    <source>
        <dbReference type="ARBA" id="ARBA00009254"/>
    </source>
</evidence>
<evidence type="ECO:0000256" key="5">
    <source>
        <dbReference type="HAMAP-Rule" id="MF_00374"/>
    </source>
</evidence>
<dbReference type="InterPro" id="IPR001854">
    <property type="entry name" value="Ribosomal_uL29"/>
</dbReference>
<keyword evidence="2 5" id="KW-0689">Ribosomal protein</keyword>
<dbReference type="HAMAP" id="MF_00374">
    <property type="entry name" value="Ribosomal_uL29"/>
    <property type="match status" value="1"/>
</dbReference>
<dbReference type="InterPro" id="IPR018254">
    <property type="entry name" value="Ribosomal_uL29_CS"/>
</dbReference>
<name>A0A1F7S1M7_9BACT</name>
<organism evidence="6 7">
    <name type="scientific">Candidatus Schekmanbacteria bacterium RBG_13_48_7</name>
    <dbReference type="NCBI Taxonomy" id="1817878"/>
    <lineage>
        <taxon>Bacteria</taxon>
        <taxon>Candidatus Schekmaniibacteriota</taxon>
    </lineage>
</organism>
<dbReference type="NCBIfam" id="TIGR00012">
    <property type="entry name" value="L29"/>
    <property type="match status" value="1"/>
</dbReference>
<dbReference type="CDD" id="cd00427">
    <property type="entry name" value="Ribosomal_L29_HIP"/>
    <property type="match status" value="1"/>
</dbReference>
<dbReference type="AlphaFoldDB" id="A0A1F7S1M7"/>
<dbReference type="InterPro" id="IPR036049">
    <property type="entry name" value="Ribosomal_uL29_sf"/>
</dbReference>
<dbReference type="SUPFAM" id="SSF46561">
    <property type="entry name" value="Ribosomal protein L29 (L29p)"/>
    <property type="match status" value="1"/>
</dbReference>
<proteinExistence type="inferred from homology"/>
<dbReference type="Proteomes" id="UP000179266">
    <property type="component" value="Unassembled WGS sequence"/>
</dbReference>
<protein>
    <recommendedName>
        <fullName evidence="4 5">Large ribosomal subunit protein uL29</fullName>
    </recommendedName>
</protein>
<dbReference type="FunFam" id="1.10.287.310:FF:000001">
    <property type="entry name" value="50S ribosomal protein L29"/>
    <property type="match status" value="1"/>
</dbReference>
<dbReference type="PROSITE" id="PS00579">
    <property type="entry name" value="RIBOSOMAL_L29"/>
    <property type="match status" value="1"/>
</dbReference>
<dbReference type="PANTHER" id="PTHR10916">
    <property type="entry name" value="60S RIBOSOMAL PROTEIN L35/50S RIBOSOMAL PROTEIN L29"/>
    <property type="match status" value="1"/>
</dbReference>
<dbReference type="GO" id="GO:0003735">
    <property type="term" value="F:structural constituent of ribosome"/>
    <property type="evidence" value="ECO:0007669"/>
    <property type="project" value="InterPro"/>
</dbReference>
<dbReference type="GO" id="GO:0006412">
    <property type="term" value="P:translation"/>
    <property type="evidence" value="ECO:0007669"/>
    <property type="project" value="UniProtKB-UniRule"/>
</dbReference>
<dbReference type="Gene3D" id="1.10.287.310">
    <property type="match status" value="1"/>
</dbReference>
<keyword evidence="3 5" id="KW-0687">Ribonucleoprotein</keyword>
<comment type="similarity">
    <text evidence="1 5">Belongs to the universal ribosomal protein uL29 family.</text>
</comment>
<accession>A0A1F7S1M7</accession>
<gene>
    <name evidence="5" type="primary">rpmC</name>
    <name evidence="6" type="ORF">A2161_15950</name>
</gene>
<evidence type="ECO:0000313" key="6">
    <source>
        <dbReference type="EMBL" id="OGL47733.1"/>
    </source>
</evidence>
<reference evidence="6 7" key="1">
    <citation type="journal article" date="2016" name="Nat. Commun.">
        <title>Thousands of microbial genomes shed light on interconnected biogeochemical processes in an aquifer system.</title>
        <authorList>
            <person name="Anantharaman K."/>
            <person name="Brown C.T."/>
            <person name="Hug L.A."/>
            <person name="Sharon I."/>
            <person name="Castelle C.J."/>
            <person name="Probst A.J."/>
            <person name="Thomas B.C."/>
            <person name="Singh A."/>
            <person name="Wilkins M.J."/>
            <person name="Karaoz U."/>
            <person name="Brodie E.L."/>
            <person name="Williams K.H."/>
            <person name="Hubbard S.S."/>
            <person name="Banfield J.F."/>
        </authorList>
    </citation>
    <scope>NUCLEOTIDE SEQUENCE [LARGE SCALE GENOMIC DNA]</scope>
</reference>
<dbReference type="GO" id="GO:0022625">
    <property type="term" value="C:cytosolic large ribosomal subunit"/>
    <property type="evidence" value="ECO:0007669"/>
    <property type="project" value="TreeGrafter"/>
</dbReference>
<dbReference type="PANTHER" id="PTHR10916:SF0">
    <property type="entry name" value="LARGE RIBOSOMAL SUBUNIT PROTEIN UL29C"/>
    <property type="match status" value="1"/>
</dbReference>
<dbReference type="EMBL" id="MGDD01000059">
    <property type="protein sequence ID" value="OGL47733.1"/>
    <property type="molecule type" value="Genomic_DNA"/>
</dbReference>
<evidence type="ECO:0000313" key="7">
    <source>
        <dbReference type="Proteomes" id="UP000179266"/>
    </source>
</evidence>
<evidence type="ECO:0000256" key="4">
    <source>
        <dbReference type="ARBA" id="ARBA00035204"/>
    </source>
</evidence>
<dbReference type="Pfam" id="PF00831">
    <property type="entry name" value="Ribosomal_L29"/>
    <property type="match status" value="1"/>
</dbReference>